<feature type="transmembrane region" description="Helical" evidence="12">
    <location>
        <begin position="217"/>
        <end position="236"/>
    </location>
</feature>
<evidence type="ECO:0000313" key="13">
    <source>
        <dbReference type="EMBL" id="MFC3761434.1"/>
    </source>
</evidence>
<evidence type="ECO:0000256" key="6">
    <source>
        <dbReference type="ARBA" id="ARBA00022692"/>
    </source>
</evidence>
<evidence type="ECO:0000256" key="12">
    <source>
        <dbReference type="PIRNR" id="PIRNR006446"/>
    </source>
</evidence>
<evidence type="ECO:0000256" key="1">
    <source>
        <dbReference type="ARBA" id="ARBA00004651"/>
    </source>
</evidence>
<keyword evidence="10 12" id="KW-0408">Iron</keyword>
<gene>
    <name evidence="13" type="ORF">ACFOUW_11345</name>
</gene>
<reference evidence="14" key="1">
    <citation type="journal article" date="2019" name="Int. J. Syst. Evol. Microbiol.">
        <title>The Global Catalogue of Microorganisms (GCM) 10K type strain sequencing project: providing services to taxonomists for standard genome sequencing and annotation.</title>
        <authorList>
            <consortium name="The Broad Institute Genomics Platform"/>
            <consortium name="The Broad Institute Genome Sequencing Center for Infectious Disease"/>
            <person name="Wu L."/>
            <person name="Ma J."/>
        </authorList>
    </citation>
    <scope>NUCLEOTIDE SEQUENCE [LARGE SCALE GENOMIC DNA]</scope>
    <source>
        <strain evidence="14">CGMCC 4.7241</strain>
    </source>
</reference>
<comment type="similarity">
    <text evidence="2 12">Belongs to the cytochrome ubiquinol oxidase subunit 1 family.</text>
</comment>
<comment type="caution">
    <text evidence="13">The sequence shown here is derived from an EMBL/GenBank/DDBJ whole genome shotgun (WGS) entry which is preliminary data.</text>
</comment>
<feature type="transmembrane region" description="Helical" evidence="12">
    <location>
        <begin position="329"/>
        <end position="351"/>
    </location>
</feature>
<evidence type="ECO:0000313" key="14">
    <source>
        <dbReference type="Proteomes" id="UP001595699"/>
    </source>
</evidence>
<feature type="transmembrane region" description="Helical" evidence="12">
    <location>
        <begin position="53"/>
        <end position="71"/>
    </location>
</feature>
<feature type="transmembrane region" description="Helical" evidence="12">
    <location>
        <begin position="91"/>
        <end position="115"/>
    </location>
</feature>
<feature type="transmembrane region" description="Helical" evidence="12">
    <location>
        <begin position="414"/>
        <end position="436"/>
    </location>
</feature>
<keyword evidence="14" id="KW-1185">Reference proteome</keyword>
<evidence type="ECO:0000256" key="7">
    <source>
        <dbReference type="ARBA" id="ARBA00022723"/>
    </source>
</evidence>
<keyword evidence="9 12" id="KW-1133">Transmembrane helix</keyword>
<evidence type="ECO:0000256" key="4">
    <source>
        <dbReference type="ARBA" id="ARBA00022475"/>
    </source>
</evidence>
<keyword evidence="6 12" id="KW-0812">Transmembrane</keyword>
<keyword evidence="8 12" id="KW-0249">Electron transport</keyword>
<evidence type="ECO:0000256" key="8">
    <source>
        <dbReference type="ARBA" id="ARBA00022982"/>
    </source>
</evidence>
<dbReference type="PANTHER" id="PTHR30365">
    <property type="entry name" value="CYTOCHROME D UBIQUINOL OXIDASE"/>
    <property type="match status" value="1"/>
</dbReference>
<keyword evidence="3 12" id="KW-0813">Transport</keyword>
<evidence type="ECO:0000256" key="9">
    <source>
        <dbReference type="ARBA" id="ARBA00022989"/>
    </source>
</evidence>
<organism evidence="13 14">
    <name type="scientific">Tenggerimyces flavus</name>
    <dbReference type="NCBI Taxonomy" id="1708749"/>
    <lineage>
        <taxon>Bacteria</taxon>
        <taxon>Bacillati</taxon>
        <taxon>Actinomycetota</taxon>
        <taxon>Actinomycetes</taxon>
        <taxon>Propionibacteriales</taxon>
        <taxon>Nocardioidaceae</taxon>
        <taxon>Tenggerimyces</taxon>
    </lineage>
</organism>
<keyword evidence="11 12" id="KW-0472">Membrane</keyword>
<protein>
    <submittedName>
        <fullName evidence="13">Cytochrome ubiquinol oxidase subunit I</fullName>
    </submittedName>
</protein>
<evidence type="ECO:0000256" key="3">
    <source>
        <dbReference type="ARBA" id="ARBA00022448"/>
    </source>
</evidence>
<feature type="transmembrane region" description="Helical" evidence="12">
    <location>
        <begin position="363"/>
        <end position="385"/>
    </location>
</feature>
<dbReference type="PIRSF" id="PIRSF006446">
    <property type="entry name" value="Cyt_quinol_oxidase_1"/>
    <property type="match status" value="1"/>
</dbReference>
<proteinExistence type="inferred from homology"/>
<dbReference type="EMBL" id="JBHRZH010000008">
    <property type="protein sequence ID" value="MFC3761434.1"/>
    <property type="molecule type" value="Genomic_DNA"/>
</dbReference>
<name>A0ABV7Y9C3_9ACTN</name>
<evidence type="ECO:0000256" key="2">
    <source>
        <dbReference type="ARBA" id="ARBA00009819"/>
    </source>
</evidence>
<accession>A0ABV7Y9C3</accession>
<evidence type="ECO:0000256" key="5">
    <source>
        <dbReference type="ARBA" id="ARBA00022617"/>
    </source>
</evidence>
<dbReference type="Pfam" id="PF01654">
    <property type="entry name" value="Cyt_bd_oxida_I"/>
    <property type="match status" value="1"/>
</dbReference>
<feature type="transmembrane region" description="Helical" evidence="12">
    <location>
        <begin position="127"/>
        <end position="146"/>
    </location>
</feature>
<sequence>MDVLELARWQFAVTTVYHFWSVPISIGLSAIVAGLQTTWLITIKDDYLRLTKFFGKLLVINFALGVVTGLVQEFQFGLNWSAYSRFVGDVFGIPLALEGLLAFFLESTFLGLWIFGWDRLPKAIHLAAIWIVAIGTQLSAYVILAANSWMQHPVGYVIEGDRVRLTDFVAVLTNDTAISAALHTAAACFVTGGALVAGISFWHLARKSKDENAFRKGALIGSTVVLVAALGVIGTGDQQMKLVAAQQPMKLAAAEALFHTERPAAFSLVTIGNLDGTRELWSVKASHILSFLATGDWNAEIQGITELQAQYERQYGPGSYAPNIPLTFWSFRLMIGFGVLAALLAAVGIAITLRRRRWLTNKWVARVALTLPILPLLANSTGWIFRETGRQPWLAFGLFKTQDGVSPGTTVAEVALSLAVFTLLYGALAIIEISLLKRNAQQLPPTEKPKQDDDLERPMTFAY</sequence>
<comment type="subcellular location">
    <subcellularLocation>
        <location evidence="1">Cell membrane</location>
        <topology evidence="1">Multi-pass membrane protein</topology>
    </subcellularLocation>
</comment>
<keyword evidence="5 12" id="KW-0349">Heme</keyword>
<keyword evidence="7 12" id="KW-0479">Metal-binding</keyword>
<feature type="transmembrane region" description="Helical" evidence="12">
    <location>
        <begin position="180"/>
        <end position="205"/>
    </location>
</feature>
<evidence type="ECO:0000256" key="10">
    <source>
        <dbReference type="ARBA" id="ARBA00023004"/>
    </source>
</evidence>
<feature type="transmembrane region" description="Helical" evidence="12">
    <location>
        <begin position="20"/>
        <end position="41"/>
    </location>
</feature>
<evidence type="ECO:0000256" key="11">
    <source>
        <dbReference type="ARBA" id="ARBA00023136"/>
    </source>
</evidence>
<dbReference type="RefSeq" id="WP_205118496.1">
    <property type="nucleotide sequence ID" value="NZ_JAFBCM010000001.1"/>
</dbReference>
<dbReference type="PANTHER" id="PTHR30365:SF15">
    <property type="entry name" value="CYTOCHROME BD UBIQUINOL OXIDASE SUBUNIT 1"/>
    <property type="match status" value="1"/>
</dbReference>
<keyword evidence="4 12" id="KW-1003">Cell membrane</keyword>
<dbReference type="Proteomes" id="UP001595699">
    <property type="component" value="Unassembled WGS sequence"/>
</dbReference>
<dbReference type="InterPro" id="IPR002585">
    <property type="entry name" value="Cyt-d_ubiquinol_oxidase_su_1"/>
</dbReference>